<evidence type="ECO:0000313" key="3">
    <source>
        <dbReference type="Proteomes" id="UP000504610"/>
    </source>
</evidence>
<name>A0A9W3C8N3_RAPSA</name>
<keyword evidence="3" id="KW-1185">Reference proteome</keyword>
<dbReference type="Pfam" id="PF08268">
    <property type="entry name" value="FBA_3"/>
    <property type="match status" value="1"/>
</dbReference>
<dbReference type="Proteomes" id="UP000504610">
    <property type="component" value="Chromosome 8"/>
</dbReference>
<evidence type="ECO:0000259" key="2">
    <source>
        <dbReference type="SMART" id="SM00256"/>
    </source>
</evidence>
<reference evidence="4" key="2">
    <citation type="submission" date="2025-08" db="UniProtKB">
        <authorList>
            <consortium name="RefSeq"/>
        </authorList>
    </citation>
    <scope>IDENTIFICATION</scope>
    <source>
        <tissue evidence="4">Leaf</tissue>
    </source>
</reference>
<dbReference type="GeneID" id="108819978"/>
<dbReference type="InterPro" id="IPR017451">
    <property type="entry name" value="F-box-assoc_interact_dom"/>
</dbReference>
<dbReference type="NCBIfam" id="TIGR01640">
    <property type="entry name" value="F_box_assoc_1"/>
    <property type="match status" value="1"/>
</dbReference>
<feature type="compositionally biased region" description="Polar residues" evidence="1">
    <location>
        <begin position="1"/>
        <end position="21"/>
    </location>
</feature>
<evidence type="ECO:0000256" key="1">
    <source>
        <dbReference type="SAM" id="MobiDB-lite"/>
    </source>
</evidence>
<dbReference type="RefSeq" id="XP_056847844.1">
    <property type="nucleotide sequence ID" value="XM_056991864.1"/>
</dbReference>
<evidence type="ECO:0000313" key="4">
    <source>
        <dbReference type="RefSeq" id="XP_056847844.1"/>
    </source>
</evidence>
<dbReference type="KEGG" id="rsz:108819978"/>
<dbReference type="SMART" id="SM00256">
    <property type="entry name" value="FBOX"/>
    <property type="match status" value="1"/>
</dbReference>
<feature type="domain" description="F-box" evidence="2">
    <location>
        <begin position="25"/>
        <end position="65"/>
    </location>
</feature>
<dbReference type="Pfam" id="PF00646">
    <property type="entry name" value="F-box"/>
    <property type="match status" value="1"/>
</dbReference>
<protein>
    <submittedName>
        <fullName evidence="4">F-box protein At1g53360</fullName>
    </submittedName>
</protein>
<dbReference type="InterPro" id="IPR013187">
    <property type="entry name" value="F-box-assoc_dom_typ3"/>
</dbReference>
<organism evidence="3 4">
    <name type="scientific">Raphanus sativus</name>
    <name type="common">Radish</name>
    <name type="synonym">Raphanus raphanistrum var. sativus</name>
    <dbReference type="NCBI Taxonomy" id="3726"/>
    <lineage>
        <taxon>Eukaryota</taxon>
        <taxon>Viridiplantae</taxon>
        <taxon>Streptophyta</taxon>
        <taxon>Embryophyta</taxon>
        <taxon>Tracheophyta</taxon>
        <taxon>Spermatophyta</taxon>
        <taxon>Magnoliopsida</taxon>
        <taxon>eudicotyledons</taxon>
        <taxon>Gunneridae</taxon>
        <taxon>Pentapetalae</taxon>
        <taxon>rosids</taxon>
        <taxon>malvids</taxon>
        <taxon>Brassicales</taxon>
        <taxon>Brassicaceae</taxon>
        <taxon>Brassiceae</taxon>
        <taxon>Raphanus</taxon>
    </lineage>
</organism>
<dbReference type="AlphaFoldDB" id="A0A9W3C8N3"/>
<dbReference type="InterPro" id="IPR036047">
    <property type="entry name" value="F-box-like_dom_sf"/>
</dbReference>
<proteinExistence type="predicted"/>
<reference evidence="3" key="1">
    <citation type="journal article" date="2019" name="Database">
        <title>The radish genome database (RadishGD): an integrated information resource for radish genomics.</title>
        <authorList>
            <person name="Yu H.J."/>
            <person name="Baek S."/>
            <person name="Lee Y.J."/>
            <person name="Cho A."/>
            <person name="Mun J.H."/>
        </authorList>
    </citation>
    <scope>NUCLEOTIDE SEQUENCE [LARGE SCALE GENOMIC DNA]</scope>
    <source>
        <strain evidence="3">cv. WK10039</strain>
    </source>
</reference>
<dbReference type="OrthoDB" id="1083664at2759"/>
<dbReference type="InterPro" id="IPR001810">
    <property type="entry name" value="F-box_dom"/>
</dbReference>
<sequence>MEQQISENLSSTTSRSETQFSEPPIPNDLIVEVFSRVPGKSIARFRCVSKYLASILRRHDFTELFLTKSLTRPRLLFTVKAKGKLLLYSTPQPHNPDDNSCLVATPYHTSFPEYFPSDMCSTVCGLVLLQEYWKIKVRVICNPVTGQFLTLPKVLLKEKNLPKVEAKRNRAEIEGMYLGYDPIGKQFKVLCMTSSRDERPNTHQVLTLKSGKRVWRTIKPKFHFGKNYRMRGEICINGVLYFGSASFGIVCFDVRSEKFSFISTDKDMELGYYSLTLFNYKGKLGIHYRDSNNLVCKELVLWVLEDAGNHKWSKHSYALSPSCSKLVEYNRFVGMTSTGEVVWTVNDQLSKLFYVSFYSLESKSFKRVYIQGLEEFKDQFTTPGTFLDYVENMKFM</sequence>
<dbReference type="PANTHER" id="PTHR31111:SF65">
    <property type="entry name" value="F-BOX DOMAIN-CONTAINING PROTEIN"/>
    <property type="match status" value="1"/>
</dbReference>
<gene>
    <name evidence="4" type="primary">LOC108819978</name>
</gene>
<accession>A0A9W3C8N3</accession>
<dbReference type="SUPFAM" id="SSF81383">
    <property type="entry name" value="F-box domain"/>
    <property type="match status" value="1"/>
</dbReference>
<dbReference type="PANTHER" id="PTHR31111">
    <property type="entry name" value="BNAA05G37150D PROTEIN-RELATED"/>
    <property type="match status" value="1"/>
</dbReference>
<feature type="region of interest" description="Disordered" evidence="1">
    <location>
        <begin position="1"/>
        <end position="23"/>
    </location>
</feature>